<dbReference type="RefSeq" id="WP_265581174.1">
    <property type="nucleotide sequence ID" value="NZ_CP036172.1"/>
</dbReference>
<feature type="transmembrane region" description="Helical" evidence="6">
    <location>
        <begin position="9"/>
        <end position="28"/>
    </location>
</feature>
<evidence type="ECO:0000256" key="5">
    <source>
        <dbReference type="ARBA" id="ARBA00023136"/>
    </source>
</evidence>
<evidence type="ECO:0000313" key="8">
    <source>
        <dbReference type="Proteomes" id="UP001042704"/>
    </source>
</evidence>
<dbReference type="GeneID" id="76425170"/>
<organism evidence="7 8">
    <name type="scientific">Methanofollis aquaemaris</name>
    <dbReference type="NCBI Taxonomy" id="126734"/>
    <lineage>
        <taxon>Archaea</taxon>
        <taxon>Methanobacteriati</taxon>
        <taxon>Methanobacteriota</taxon>
        <taxon>Stenosarchaea group</taxon>
        <taxon>Methanomicrobia</taxon>
        <taxon>Methanomicrobiales</taxon>
        <taxon>Methanomicrobiaceae</taxon>
        <taxon>Methanofollis</taxon>
    </lineage>
</organism>
<dbReference type="Pfam" id="PF01594">
    <property type="entry name" value="AI-2E_transport"/>
    <property type="match status" value="1"/>
</dbReference>
<keyword evidence="4 6" id="KW-1133">Transmembrane helix</keyword>
<dbReference type="Proteomes" id="UP001042704">
    <property type="component" value="Chromosome"/>
</dbReference>
<comment type="subcellular location">
    <subcellularLocation>
        <location evidence="1">Membrane</location>
        <topology evidence="1">Multi-pass membrane protein</topology>
    </subcellularLocation>
</comment>
<dbReference type="InterPro" id="IPR002549">
    <property type="entry name" value="AI-2E-like"/>
</dbReference>
<feature type="transmembrane region" description="Helical" evidence="6">
    <location>
        <begin position="191"/>
        <end position="216"/>
    </location>
</feature>
<evidence type="ECO:0000256" key="2">
    <source>
        <dbReference type="ARBA" id="ARBA00009773"/>
    </source>
</evidence>
<evidence type="ECO:0000256" key="6">
    <source>
        <dbReference type="SAM" id="Phobius"/>
    </source>
</evidence>
<feature type="transmembrane region" description="Helical" evidence="6">
    <location>
        <begin position="259"/>
        <end position="278"/>
    </location>
</feature>
<keyword evidence="3 6" id="KW-0812">Transmembrane</keyword>
<feature type="transmembrane region" description="Helical" evidence="6">
    <location>
        <begin position="63"/>
        <end position="84"/>
    </location>
</feature>
<gene>
    <name evidence="7" type="ORF">RJ40_12325</name>
</gene>
<dbReference type="PANTHER" id="PTHR21716:SF4">
    <property type="entry name" value="TRANSMEMBRANE PROTEIN 245"/>
    <property type="match status" value="1"/>
</dbReference>
<accession>A0A8A3S8I8</accession>
<feature type="transmembrane region" description="Helical" evidence="6">
    <location>
        <begin position="222"/>
        <end position="252"/>
    </location>
</feature>
<name>A0A8A3S8I8_9EURY</name>
<dbReference type="AlphaFoldDB" id="A0A8A3S8I8"/>
<dbReference type="KEGG" id="maqe:RJ40_12325"/>
<evidence type="ECO:0000256" key="1">
    <source>
        <dbReference type="ARBA" id="ARBA00004141"/>
    </source>
</evidence>
<reference evidence="7" key="1">
    <citation type="journal article" date="2001" name="Int. J. Syst. Evol. Microbiol.">
        <title>Methanofollis aquaemaris sp. nov., a methanogen isolated from an aquaculture fish pond.</title>
        <authorList>
            <person name="Lai M.C."/>
            <person name="Chen S.C."/>
        </authorList>
    </citation>
    <scope>NUCLEOTIDE SEQUENCE</scope>
    <source>
        <strain evidence="7">N2F9704</strain>
    </source>
</reference>
<evidence type="ECO:0000313" key="7">
    <source>
        <dbReference type="EMBL" id="QSZ68223.1"/>
    </source>
</evidence>
<keyword evidence="5 6" id="KW-0472">Membrane</keyword>
<reference evidence="7" key="2">
    <citation type="submission" date="2019-02" db="EMBL/GenBank/DDBJ databases">
        <authorList>
            <person name="Chen S.-C."/>
            <person name="Chien H.-H."/>
            <person name="Lai M.-C."/>
        </authorList>
    </citation>
    <scope>NUCLEOTIDE SEQUENCE</scope>
    <source>
        <strain evidence="7">N2F9704</strain>
    </source>
</reference>
<evidence type="ECO:0000256" key="3">
    <source>
        <dbReference type="ARBA" id="ARBA00022692"/>
    </source>
</evidence>
<keyword evidence="8" id="KW-1185">Reference proteome</keyword>
<dbReference type="EMBL" id="CP036172">
    <property type="protein sequence ID" value="QSZ68223.1"/>
    <property type="molecule type" value="Genomic_DNA"/>
</dbReference>
<dbReference type="GO" id="GO:0016020">
    <property type="term" value="C:membrane"/>
    <property type="evidence" value="ECO:0007669"/>
    <property type="project" value="UniProtKB-SubCell"/>
</dbReference>
<dbReference type="PANTHER" id="PTHR21716">
    <property type="entry name" value="TRANSMEMBRANE PROTEIN"/>
    <property type="match status" value="1"/>
</dbReference>
<comment type="similarity">
    <text evidence="2">Belongs to the autoinducer-2 exporter (AI-2E) (TC 2.A.86) family.</text>
</comment>
<proteinExistence type="inferred from homology"/>
<feature type="transmembrane region" description="Helical" evidence="6">
    <location>
        <begin position="293"/>
        <end position="321"/>
    </location>
</feature>
<feature type="transmembrane region" description="Helical" evidence="6">
    <location>
        <begin position="133"/>
        <end position="159"/>
    </location>
</feature>
<protein>
    <submittedName>
        <fullName evidence="7">AI-2E family transporter</fullName>
    </submittedName>
</protein>
<sequence length="384" mass="42617">MHECQGKRDIFITLLTMVIVLIAAISFWRLVNPLIVGISVAIVLIPFQRRLAASMNCYLSSALITVSVFIVAFFAIFSTLTILVQNAGYLQEMIGVIIEWLRSLSGTHIHANIPFPEIQPLFNAFITDLEVTLLSYLTMVPMMVVEMIIFFLTVYFLLVTGDRIWADIKSVIPMRSREAFRVYAKTVSDTLYSILVVHISIAVITFFLAIPFFSILGYEHVVFFSVLSGLFAVIPLIGPVFLIVFLGVYALALGDWRGLALLALIGYPVVCGLPDLYLRPVLMGRRIEIRPVLIFMAFFGGMAVMGVMGFILGPLLVALLLAGYRVMVAEYGNPEGVEGAVDTGDTTPSPFFLKVPAFLRHSGAQTMEHEMEDGLGDDRNKRET</sequence>
<evidence type="ECO:0000256" key="4">
    <source>
        <dbReference type="ARBA" id="ARBA00022989"/>
    </source>
</evidence>